<evidence type="ECO:0000313" key="10">
    <source>
        <dbReference type="Proteomes" id="UP000435138"/>
    </source>
</evidence>
<evidence type="ECO:0000256" key="4">
    <source>
        <dbReference type="PROSITE-ProRule" id="PRU00284"/>
    </source>
</evidence>
<dbReference type="Gene3D" id="1.10.287.950">
    <property type="entry name" value="Methyl-accepting chemotaxis protein"/>
    <property type="match status" value="1"/>
</dbReference>
<dbReference type="EMBL" id="WIXI01000039">
    <property type="protein sequence ID" value="MQY46085.1"/>
    <property type="molecule type" value="Genomic_DNA"/>
</dbReference>
<keyword evidence="6" id="KW-0812">Transmembrane</keyword>
<feature type="domain" description="HAMP" evidence="8">
    <location>
        <begin position="316"/>
        <end position="368"/>
    </location>
</feature>
<dbReference type="SUPFAM" id="SSF58104">
    <property type="entry name" value="Methyl-accepting chemotaxis protein (MCP) signaling domain"/>
    <property type="match status" value="1"/>
</dbReference>
<keyword evidence="10" id="KW-1185">Reference proteome</keyword>
<keyword evidence="6" id="KW-1133">Transmembrane helix</keyword>
<feature type="transmembrane region" description="Helical" evidence="6">
    <location>
        <begin position="182"/>
        <end position="205"/>
    </location>
</feature>
<dbReference type="PANTHER" id="PTHR43531:SF11">
    <property type="entry name" value="METHYL-ACCEPTING CHEMOTAXIS PROTEIN 3"/>
    <property type="match status" value="1"/>
</dbReference>
<dbReference type="RefSeq" id="WP_153353590.1">
    <property type="nucleotide sequence ID" value="NZ_JAYKOO010000012.1"/>
</dbReference>
<gene>
    <name evidence="9" type="ORF">GAO09_08455</name>
</gene>
<dbReference type="SUPFAM" id="SSF158472">
    <property type="entry name" value="HAMP domain-like"/>
    <property type="match status" value="1"/>
</dbReference>
<dbReference type="CDD" id="cd06225">
    <property type="entry name" value="HAMP"/>
    <property type="match status" value="1"/>
</dbReference>
<dbReference type="CDD" id="cd11386">
    <property type="entry name" value="MCP_signal"/>
    <property type="match status" value="1"/>
</dbReference>
<comment type="caution">
    <text evidence="9">The sequence shown here is derived from an EMBL/GenBank/DDBJ whole genome shotgun (WGS) entry which is preliminary data.</text>
</comment>
<evidence type="ECO:0000256" key="5">
    <source>
        <dbReference type="SAM" id="MobiDB-lite"/>
    </source>
</evidence>
<sequence>MNIRGKIYSIVAVMALTALAIGSISFYTLSVYDSRVDRLENAARRAQNGEALNRLVTAVVMDLRGTYAATSAEEAKPFADGALASLKKMNSLLDAWEPLVPIDQKTDFAELRQGASAFTQFRTETARVAVTDGPAASNAHGNTDANRANRKSYQKDIDDVVSQDEAKLVQISADLKDFQANVLMIMAAVTLVGLAGGCAIAFYIATHQISNPVRTVTSVMKSLASGDFHTEVPFQGRTDEIGEMAGAVEVFKQNGLEVQRMNAQETAMRAKSDSLQQGMAVVVTSAAAGDFSKRVGTNYGDEGLDQFAANINTLVSSVENGIDETNRVVRLLADGDLTQNMKGDFKGVFLQLQQNVNNTIASLQRTVGEIRNASDTLNGNSEELRSSSDSLSKRTEQQAAALEESSAALDQITTVVRTSTDRAHEATRIVSEAKERAVKSSDVVGRAVTAMAEIQTASNEIAQITNVIDEIAFQTNLLALNAGVEAARAGEAGKGFAVVAQEVRELAQRSAVAAKDIKILIARSATSVQSGVTLVEDTGGALTEISGYVAQINDRIHSIATASQEQATALAEVNTAVNQMDQVTQQNAAMVEETSAATHKLSVEAAALAELVGRFKMSHTANTNAKLHRAAHQTPSSKPRFAMVSGANALAVDNWQEF</sequence>
<evidence type="ECO:0000256" key="3">
    <source>
        <dbReference type="ARBA" id="ARBA00029447"/>
    </source>
</evidence>
<dbReference type="Gene3D" id="1.10.8.500">
    <property type="entry name" value="HAMP domain in histidine kinase"/>
    <property type="match status" value="1"/>
</dbReference>
<proteinExistence type="inferred from homology"/>
<dbReference type="SMART" id="SM00304">
    <property type="entry name" value="HAMP"/>
    <property type="match status" value="2"/>
</dbReference>
<feature type="domain" description="Methyl-accepting transducer" evidence="7">
    <location>
        <begin position="373"/>
        <end position="602"/>
    </location>
</feature>
<dbReference type="PROSITE" id="PS50111">
    <property type="entry name" value="CHEMOTAXIS_TRANSDUC_2"/>
    <property type="match status" value="1"/>
</dbReference>
<comment type="subcellular location">
    <subcellularLocation>
        <location evidence="1">Membrane</location>
    </subcellularLocation>
</comment>
<evidence type="ECO:0000259" key="8">
    <source>
        <dbReference type="PROSITE" id="PS50885"/>
    </source>
</evidence>
<feature type="compositionally biased region" description="Basic and acidic residues" evidence="5">
    <location>
        <begin position="382"/>
        <end position="396"/>
    </location>
</feature>
<dbReference type="Pfam" id="PF00015">
    <property type="entry name" value="MCPsignal"/>
    <property type="match status" value="1"/>
</dbReference>
<evidence type="ECO:0000256" key="6">
    <source>
        <dbReference type="SAM" id="Phobius"/>
    </source>
</evidence>
<feature type="region of interest" description="Disordered" evidence="5">
    <location>
        <begin position="373"/>
        <end position="396"/>
    </location>
</feature>
<comment type="similarity">
    <text evidence="3">Belongs to the methyl-accepting chemotaxis (MCP) protein family.</text>
</comment>
<dbReference type="FunFam" id="1.10.287.950:FF:000001">
    <property type="entry name" value="Methyl-accepting chemotaxis sensory transducer"/>
    <property type="match status" value="1"/>
</dbReference>
<dbReference type="AlphaFoldDB" id="A0A6A8A4E0"/>
<dbReference type="PANTHER" id="PTHR43531">
    <property type="entry name" value="PROTEIN ICFG"/>
    <property type="match status" value="1"/>
</dbReference>
<feature type="transmembrane region" description="Helical" evidence="6">
    <location>
        <begin position="6"/>
        <end position="29"/>
    </location>
</feature>
<dbReference type="Pfam" id="PF00672">
    <property type="entry name" value="HAMP"/>
    <property type="match status" value="1"/>
</dbReference>
<protein>
    <submittedName>
        <fullName evidence="9">HAMP domain-containing protein</fullName>
    </submittedName>
</protein>
<dbReference type="SMART" id="SM00283">
    <property type="entry name" value="MA"/>
    <property type="match status" value="1"/>
</dbReference>
<dbReference type="GO" id="GO:0006935">
    <property type="term" value="P:chemotaxis"/>
    <property type="evidence" value="ECO:0007669"/>
    <property type="project" value="UniProtKB-KW"/>
</dbReference>
<dbReference type="InterPro" id="IPR004089">
    <property type="entry name" value="MCPsignal_dom"/>
</dbReference>
<evidence type="ECO:0000313" key="9">
    <source>
        <dbReference type="EMBL" id="MQY46085.1"/>
    </source>
</evidence>
<keyword evidence="2" id="KW-0145">Chemotaxis</keyword>
<dbReference type="GO" id="GO:0004888">
    <property type="term" value="F:transmembrane signaling receptor activity"/>
    <property type="evidence" value="ECO:0007669"/>
    <property type="project" value="TreeGrafter"/>
</dbReference>
<accession>A0A6A8A4E0</accession>
<reference evidence="9 10" key="1">
    <citation type="submission" date="2019-11" db="EMBL/GenBank/DDBJ databases">
        <title>Genome analysis of Rhizobacterium cereale a novel genus and species isolated from maize roots in North Spain.</title>
        <authorList>
            <person name="Menendez E."/>
            <person name="Flores-Felix J.D."/>
            <person name="Ramirez-Bahena M.-H."/>
            <person name="Igual J.M."/>
            <person name="Garcia-Fraile P."/>
            <person name="Peix A."/>
            <person name="Velazquez E."/>
        </authorList>
    </citation>
    <scope>NUCLEOTIDE SEQUENCE [LARGE SCALE GENOMIC DNA]</scope>
    <source>
        <strain evidence="9 10">RZME27</strain>
    </source>
</reference>
<dbReference type="Pfam" id="PF18947">
    <property type="entry name" value="HAMP_2"/>
    <property type="match status" value="1"/>
</dbReference>
<keyword evidence="6" id="KW-0472">Membrane</keyword>
<evidence type="ECO:0000259" key="7">
    <source>
        <dbReference type="PROSITE" id="PS50111"/>
    </source>
</evidence>
<dbReference type="GO" id="GO:0007165">
    <property type="term" value="P:signal transduction"/>
    <property type="evidence" value="ECO:0007669"/>
    <property type="project" value="UniProtKB-KW"/>
</dbReference>
<dbReference type="InterPro" id="IPR003660">
    <property type="entry name" value="HAMP_dom"/>
</dbReference>
<name>A0A6A8A4E0_9HYPH</name>
<organism evidence="9 10">
    <name type="scientific">Endobacterium cereale</name>
    <dbReference type="NCBI Taxonomy" id="2663029"/>
    <lineage>
        <taxon>Bacteria</taxon>
        <taxon>Pseudomonadati</taxon>
        <taxon>Pseudomonadota</taxon>
        <taxon>Alphaproteobacteria</taxon>
        <taxon>Hyphomicrobiales</taxon>
        <taxon>Rhizobiaceae</taxon>
        <taxon>Endobacterium</taxon>
    </lineage>
</organism>
<dbReference type="InterPro" id="IPR051310">
    <property type="entry name" value="MCP_chemotaxis"/>
</dbReference>
<dbReference type="GO" id="GO:0005886">
    <property type="term" value="C:plasma membrane"/>
    <property type="evidence" value="ECO:0007669"/>
    <property type="project" value="TreeGrafter"/>
</dbReference>
<keyword evidence="4" id="KW-0807">Transducer</keyword>
<feature type="domain" description="HAMP" evidence="8">
    <location>
        <begin position="207"/>
        <end position="260"/>
    </location>
</feature>
<evidence type="ECO:0000256" key="1">
    <source>
        <dbReference type="ARBA" id="ARBA00004370"/>
    </source>
</evidence>
<dbReference type="PROSITE" id="PS50885">
    <property type="entry name" value="HAMP"/>
    <property type="match status" value="2"/>
</dbReference>
<dbReference type="Proteomes" id="UP000435138">
    <property type="component" value="Unassembled WGS sequence"/>
</dbReference>
<evidence type="ECO:0000256" key="2">
    <source>
        <dbReference type="ARBA" id="ARBA00022500"/>
    </source>
</evidence>